<dbReference type="EMBL" id="CP002546">
    <property type="protein sequence ID" value="ADY61107.1"/>
    <property type="molecule type" value="Genomic_DNA"/>
</dbReference>
<dbReference type="PANTHER" id="PTHR35526:SF3">
    <property type="entry name" value="ANTI-SIGMA-F FACTOR RSBW"/>
    <property type="match status" value="1"/>
</dbReference>
<dbReference type="PANTHER" id="PTHR35526">
    <property type="entry name" value="ANTI-SIGMA-F FACTOR RSBW-RELATED"/>
    <property type="match status" value="1"/>
</dbReference>
<dbReference type="GO" id="GO:0004674">
    <property type="term" value="F:protein serine/threonine kinase activity"/>
    <property type="evidence" value="ECO:0007669"/>
    <property type="project" value="UniProtKB-KW"/>
</dbReference>
<proteinExistence type="predicted"/>
<dbReference type="eggNOG" id="COG2172">
    <property type="taxonomic scope" value="Bacteria"/>
</dbReference>
<feature type="region of interest" description="Disordered" evidence="2">
    <location>
        <begin position="1"/>
        <end position="33"/>
    </location>
</feature>
<keyword evidence="1 4" id="KW-0723">Serine/threonine-protein kinase</keyword>
<name>F0SN78_RUBBR</name>
<gene>
    <name evidence="4" type="ordered locus">Plabr_3510</name>
</gene>
<keyword evidence="1 4" id="KW-0808">Transferase</keyword>
<dbReference type="InterPro" id="IPR003594">
    <property type="entry name" value="HATPase_dom"/>
</dbReference>
<evidence type="ECO:0000256" key="2">
    <source>
        <dbReference type="SAM" id="MobiDB-lite"/>
    </source>
</evidence>
<keyword evidence="5" id="KW-1185">Reference proteome</keyword>
<evidence type="ECO:0000259" key="3">
    <source>
        <dbReference type="Pfam" id="PF13581"/>
    </source>
</evidence>
<dbReference type="SUPFAM" id="SSF55874">
    <property type="entry name" value="ATPase domain of HSP90 chaperone/DNA topoisomerase II/histidine kinase"/>
    <property type="match status" value="1"/>
</dbReference>
<dbReference type="InterPro" id="IPR036890">
    <property type="entry name" value="HATPase_C_sf"/>
</dbReference>
<accession>F0SN78</accession>
<feature type="compositionally biased region" description="Polar residues" evidence="2">
    <location>
        <begin position="12"/>
        <end position="26"/>
    </location>
</feature>
<dbReference type="HOGENOM" id="CLU_090336_11_2_0"/>
<feature type="compositionally biased region" description="Acidic residues" evidence="2">
    <location>
        <begin position="108"/>
        <end position="117"/>
    </location>
</feature>
<reference evidence="5" key="1">
    <citation type="submission" date="2011-02" db="EMBL/GenBank/DDBJ databases">
        <title>The complete genome of Planctomyces brasiliensis DSM 5305.</title>
        <authorList>
            <person name="Lucas S."/>
            <person name="Copeland A."/>
            <person name="Lapidus A."/>
            <person name="Bruce D."/>
            <person name="Goodwin L."/>
            <person name="Pitluck S."/>
            <person name="Kyrpides N."/>
            <person name="Mavromatis K."/>
            <person name="Pagani I."/>
            <person name="Ivanova N."/>
            <person name="Ovchinnikova G."/>
            <person name="Lu M."/>
            <person name="Detter J.C."/>
            <person name="Han C."/>
            <person name="Land M."/>
            <person name="Hauser L."/>
            <person name="Markowitz V."/>
            <person name="Cheng J.-F."/>
            <person name="Hugenholtz P."/>
            <person name="Woyke T."/>
            <person name="Wu D."/>
            <person name="Tindall B."/>
            <person name="Pomrenke H.G."/>
            <person name="Brambilla E."/>
            <person name="Klenk H.-P."/>
            <person name="Eisen J.A."/>
        </authorList>
    </citation>
    <scope>NUCLEOTIDE SEQUENCE [LARGE SCALE GENOMIC DNA]</scope>
    <source>
        <strain evidence="5">ATCC 49424 / DSM 5305 / JCM 21570 / NBRC 103401 / IFAM 1448</strain>
    </source>
</reference>
<keyword evidence="1 4" id="KW-0418">Kinase</keyword>
<dbReference type="InterPro" id="IPR050267">
    <property type="entry name" value="Anti-sigma-factor_SerPK"/>
</dbReference>
<dbReference type="CDD" id="cd16936">
    <property type="entry name" value="HATPase_RsbW-like"/>
    <property type="match status" value="1"/>
</dbReference>
<dbReference type="Proteomes" id="UP000006860">
    <property type="component" value="Chromosome"/>
</dbReference>
<dbReference type="Pfam" id="PF13581">
    <property type="entry name" value="HATPase_c_2"/>
    <property type="match status" value="1"/>
</dbReference>
<evidence type="ECO:0000313" key="5">
    <source>
        <dbReference type="Proteomes" id="UP000006860"/>
    </source>
</evidence>
<evidence type="ECO:0000256" key="1">
    <source>
        <dbReference type="ARBA" id="ARBA00022527"/>
    </source>
</evidence>
<sequence>MTLPNTAEKRSTMTPQEDSAETQQVIIPSDSARGQEVQEQIIERMEQLEFSSRDVFCMRLALAEAVTNAIRHGNRLDPKKQVDISWTVSDSGIRVRIADEGPGFNPEEVGDPTEEENLERPGGRGVMLIRSFMDKVEYNDRGNVITLEKARSVEGD</sequence>
<organism evidence="4 5">
    <name type="scientific">Rubinisphaera brasiliensis (strain ATCC 49424 / DSM 5305 / JCM 21570 / IAM 15109 / NBRC 103401 / IFAM 1448)</name>
    <name type="common">Planctomyces brasiliensis</name>
    <dbReference type="NCBI Taxonomy" id="756272"/>
    <lineage>
        <taxon>Bacteria</taxon>
        <taxon>Pseudomonadati</taxon>
        <taxon>Planctomycetota</taxon>
        <taxon>Planctomycetia</taxon>
        <taxon>Planctomycetales</taxon>
        <taxon>Planctomycetaceae</taxon>
        <taxon>Rubinisphaera</taxon>
    </lineage>
</organism>
<dbReference type="AlphaFoldDB" id="F0SN78"/>
<feature type="region of interest" description="Disordered" evidence="2">
    <location>
        <begin position="97"/>
        <end position="121"/>
    </location>
</feature>
<evidence type="ECO:0000313" key="4">
    <source>
        <dbReference type="EMBL" id="ADY61107.1"/>
    </source>
</evidence>
<protein>
    <submittedName>
        <fullName evidence="4">Anti-sigma regulatory factor, serine/threonine protein kinase</fullName>
    </submittedName>
</protein>
<dbReference type="STRING" id="756272.Plabr_3510"/>
<feature type="domain" description="Histidine kinase/HSP90-like ATPase" evidence="3">
    <location>
        <begin position="38"/>
        <end position="149"/>
    </location>
</feature>
<dbReference type="KEGG" id="pbs:Plabr_3510"/>
<dbReference type="Gene3D" id="3.30.565.10">
    <property type="entry name" value="Histidine kinase-like ATPase, C-terminal domain"/>
    <property type="match status" value="1"/>
</dbReference>